<keyword evidence="3" id="KW-1185">Reference proteome</keyword>
<dbReference type="PANTHER" id="PTHR38567">
    <property type="entry name" value="DUF4291 DOMAIN-CONTAINING PROTEIN"/>
    <property type="match status" value="1"/>
</dbReference>
<evidence type="ECO:0000313" key="3">
    <source>
        <dbReference type="Proteomes" id="UP001186944"/>
    </source>
</evidence>
<protein>
    <recommendedName>
        <fullName evidence="4">DUF4291 domain-containing protein</fullName>
    </recommendedName>
</protein>
<feature type="compositionally biased region" description="Polar residues" evidence="1">
    <location>
        <begin position="1"/>
        <end position="13"/>
    </location>
</feature>
<sequence>MATCSDSDTNTEYDQSHESDFTKPDHAKATGLDMELYVKQRDSEHWPKSGQHILAQFTDEDVVVYQAFKQSIASYAVENQQFGGPDYSLSRMSWIKTNFLWMMYRSGWSTKSNQQHILAIKIKRKAFDDVLANAYTAQYQKSMGIETKDIEVRLQWDPDHKPDYTNENRRAIQLGLKGETLQKFGTTDIVSITDITKFVREQKKILDKGGQSQLIIPRERVYPVADPNVRARIGLDEVS</sequence>
<gene>
    <name evidence="2" type="ORF">FSP39_024932</name>
</gene>
<dbReference type="Pfam" id="PF14124">
    <property type="entry name" value="DUF4291"/>
    <property type="match status" value="1"/>
</dbReference>
<dbReference type="PANTHER" id="PTHR38567:SF1">
    <property type="entry name" value="DUF4291 DOMAIN-CONTAINING PROTEIN"/>
    <property type="match status" value="1"/>
</dbReference>
<evidence type="ECO:0000256" key="1">
    <source>
        <dbReference type="SAM" id="MobiDB-lite"/>
    </source>
</evidence>
<dbReference type="InterPro" id="IPR025633">
    <property type="entry name" value="DUF4291"/>
</dbReference>
<evidence type="ECO:0008006" key="4">
    <source>
        <dbReference type="Google" id="ProtNLM"/>
    </source>
</evidence>
<evidence type="ECO:0000313" key="2">
    <source>
        <dbReference type="EMBL" id="KAK3085135.1"/>
    </source>
</evidence>
<name>A0AA88XGY5_PINIB</name>
<dbReference type="EMBL" id="VSWD01000013">
    <property type="protein sequence ID" value="KAK3085135.1"/>
    <property type="molecule type" value="Genomic_DNA"/>
</dbReference>
<feature type="compositionally biased region" description="Basic and acidic residues" evidence="1">
    <location>
        <begin position="14"/>
        <end position="26"/>
    </location>
</feature>
<dbReference type="AlphaFoldDB" id="A0AA88XGY5"/>
<proteinExistence type="predicted"/>
<dbReference type="Proteomes" id="UP001186944">
    <property type="component" value="Unassembled WGS sequence"/>
</dbReference>
<feature type="region of interest" description="Disordered" evidence="1">
    <location>
        <begin position="1"/>
        <end position="26"/>
    </location>
</feature>
<reference evidence="2" key="1">
    <citation type="submission" date="2019-08" db="EMBL/GenBank/DDBJ databases">
        <title>The improved chromosome-level genome for the pearl oyster Pinctada fucata martensii using PacBio sequencing and Hi-C.</title>
        <authorList>
            <person name="Zheng Z."/>
        </authorList>
    </citation>
    <scope>NUCLEOTIDE SEQUENCE</scope>
    <source>
        <strain evidence="2">ZZ-2019</strain>
        <tissue evidence="2">Adductor muscle</tissue>
    </source>
</reference>
<organism evidence="2 3">
    <name type="scientific">Pinctada imbricata</name>
    <name type="common">Atlantic pearl-oyster</name>
    <name type="synonym">Pinctada martensii</name>
    <dbReference type="NCBI Taxonomy" id="66713"/>
    <lineage>
        <taxon>Eukaryota</taxon>
        <taxon>Metazoa</taxon>
        <taxon>Spiralia</taxon>
        <taxon>Lophotrochozoa</taxon>
        <taxon>Mollusca</taxon>
        <taxon>Bivalvia</taxon>
        <taxon>Autobranchia</taxon>
        <taxon>Pteriomorphia</taxon>
        <taxon>Pterioida</taxon>
        <taxon>Pterioidea</taxon>
        <taxon>Pteriidae</taxon>
        <taxon>Pinctada</taxon>
    </lineage>
</organism>
<comment type="caution">
    <text evidence="2">The sequence shown here is derived from an EMBL/GenBank/DDBJ whole genome shotgun (WGS) entry which is preliminary data.</text>
</comment>
<accession>A0AA88XGY5</accession>